<dbReference type="AlphaFoldDB" id="A0A319E5I6"/>
<dbReference type="VEuPathDB" id="FungiDB:BO71DRAFT_446920"/>
<reference evidence="1 2" key="1">
    <citation type="submission" date="2018-02" db="EMBL/GenBank/DDBJ databases">
        <title>The genomes of Aspergillus section Nigri reveals drivers in fungal speciation.</title>
        <authorList>
            <consortium name="DOE Joint Genome Institute"/>
            <person name="Vesth T.C."/>
            <person name="Nybo J."/>
            <person name="Theobald S."/>
            <person name="Brandl J."/>
            <person name="Frisvad J.C."/>
            <person name="Nielsen K.F."/>
            <person name="Lyhne E.K."/>
            <person name="Kogle M.E."/>
            <person name="Kuo A."/>
            <person name="Riley R."/>
            <person name="Clum A."/>
            <person name="Nolan M."/>
            <person name="Lipzen A."/>
            <person name="Salamov A."/>
            <person name="Henrissat B."/>
            <person name="Wiebenga A."/>
            <person name="De vries R.P."/>
            <person name="Grigoriev I.V."/>
            <person name="Mortensen U.H."/>
            <person name="Andersen M.R."/>
            <person name="Baker S.E."/>
        </authorList>
    </citation>
    <scope>NUCLEOTIDE SEQUENCE [LARGE SCALE GENOMIC DNA]</scope>
    <source>
        <strain evidence="1 2">CBS 707.79</strain>
    </source>
</reference>
<dbReference type="InterPro" id="IPR036412">
    <property type="entry name" value="HAD-like_sf"/>
</dbReference>
<dbReference type="NCBIfam" id="TIGR01509">
    <property type="entry name" value="HAD-SF-IA-v3"/>
    <property type="match status" value="1"/>
</dbReference>
<evidence type="ECO:0000313" key="1">
    <source>
        <dbReference type="EMBL" id="PYH98893.1"/>
    </source>
</evidence>
<dbReference type="Pfam" id="PF13419">
    <property type="entry name" value="HAD_2"/>
    <property type="match status" value="1"/>
</dbReference>
<dbReference type="GO" id="GO:0016791">
    <property type="term" value="F:phosphatase activity"/>
    <property type="evidence" value="ECO:0007669"/>
    <property type="project" value="UniProtKB-ARBA"/>
</dbReference>
<dbReference type="SUPFAM" id="SSF56784">
    <property type="entry name" value="HAD-like"/>
    <property type="match status" value="1"/>
</dbReference>
<keyword evidence="2" id="KW-1185">Reference proteome</keyword>
<dbReference type="InterPro" id="IPR023198">
    <property type="entry name" value="PGP-like_dom2"/>
</dbReference>
<dbReference type="OrthoDB" id="2012566at2759"/>
<dbReference type="Gene3D" id="3.40.50.1000">
    <property type="entry name" value="HAD superfamily/HAD-like"/>
    <property type="match status" value="1"/>
</dbReference>
<sequence length="518" mass="58267">MTSQFKGLIFDLGGVLLDWDPKGVTMLSSSHLRLIMHSTVWHELDRSNISLDQACEQFSGIIDVEASVIKESLNQAQDTLAPNTQMTRMLGDLKTLNPDLQLYVMSNISQEHFEVVKNLNIPWSLFNRTFVSGHAGMRKPDLCFFKHVIEEIGCHPNELIMVDDQAGNICAARSLGIHGLLMPEKALTSIVCQELRNLVQSAIPRAEAYLKANSGQHHCVVEGHDVILKDNFAQLLIWEITRDADIIYLNHVNGHVKGHMNGHMNGHMSGHSIKRKTTLHNNVKNGLWSYFYDEPILTTKEFPADADTTSTAYLALPESYLSEVADVHLVLDKMASNRDAEGIMQTYFCDDRPRTSPEVCVNILRAFYRFGRGGDPRIRKTEEWVVQCLENRACLYGNRVYSTPETFLYFTARLYAECGEGVLKERLHSVKEALYERINTPTNPLSLALRVSSCQIVALEPVLYQQDLKRLTSLQEQDGGFPAGHFCCIGRTGARIGNRGLTTALAVKILRHEEGLRV</sequence>
<dbReference type="InterPro" id="IPR006439">
    <property type="entry name" value="HAD-SF_hydro_IA"/>
</dbReference>
<dbReference type="EMBL" id="KZ825807">
    <property type="protein sequence ID" value="PYH98893.1"/>
    <property type="molecule type" value="Genomic_DNA"/>
</dbReference>
<dbReference type="InterPro" id="IPR023214">
    <property type="entry name" value="HAD_sf"/>
</dbReference>
<dbReference type="PANTHER" id="PTHR43611">
    <property type="entry name" value="ALPHA-D-GLUCOSE 1-PHOSPHATE PHOSPHATASE"/>
    <property type="match status" value="1"/>
</dbReference>
<dbReference type="Gene3D" id="1.10.150.240">
    <property type="entry name" value="Putative phosphatase, domain 2"/>
    <property type="match status" value="1"/>
</dbReference>
<dbReference type="PANTHER" id="PTHR43611:SF3">
    <property type="entry name" value="FLAVIN MONONUCLEOTIDE HYDROLASE 1, CHLOROPLATIC"/>
    <property type="match status" value="1"/>
</dbReference>
<dbReference type="InterPro" id="IPR041492">
    <property type="entry name" value="HAD_2"/>
</dbReference>
<dbReference type="Proteomes" id="UP000247810">
    <property type="component" value="Unassembled WGS sequence"/>
</dbReference>
<accession>A0A319E5I6</accession>
<gene>
    <name evidence="1" type="ORF">BO71DRAFT_446920</name>
</gene>
<protein>
    <submittedName>
        <fullName evidence="1">HAD-like protein</fullName>
    </submittedName>
</protein>
<name>A0A319E5I6_9EURO</name>
<proteinExistence type="predicted"/>
<evidence type="ECO:0000313" key="2">
    <source>
        <dbReference type="Proteomes" id="UP000247810"/>
    </source>
</evidence>
<organism evidence="1 2">
    <name type="scientific">Aspergillus ellipticus CBS 707.79</name>
    <dbReference type="NCBI Taxonomy" id="1448320"/>
    <lineage>
        <taxon>Eukaryota</taxon>
        <taxon>Fungi</taxon>
        <taxon>Dikarya</taxon>
        <taxon>Ascomycota</taxon>
        <taxon>Pezizomycotina</taxon>
        <taxon>Eurotiomycetes</taxon>
        <taxon>Eurotiomycetidae</taxon>
        <taxon>Eurotiales</taxon>
        <taxon>Aspergillaceae</taxon>
        <taxon>Aspergillus</taxon>
        <taxon>Aspergillus subgen. Circumdati</taxon>
    </lineage>
</organism>
<dbReference type="STRING" id="1448320.A0A319E5I6"/>